<evidence type="ECO:0000256" key="9">
    <source>
        <dbReference type="ARBA" id="ARBA00023242"/>
    </source>
</evidence>
<dbReference type="PANTHER" id="PTHR11361">
    <property type="entry name" value="DNA MISMATCH REPAIR PROTEIN MUTS FAMILY MEMBER"/>
    <property type="match status" value="1"/>
</dbReference>
<dbReference type="Gene3D" id="3.30.420.110">
    <property type="entry name" value="MutS, connector domain"/>
    <property type="match status" value="1"/>
</dbReference>
<dbReference type="PANTHER" id="PTHR11361:SF122">
    <property type="entry name" value="DNA MISMATCH REPAIR PROTEIN MSH3"/>
    <property type="match status" value="1"/>
</dbReference>
<dbReference type="InterPro" id="IPR000432">
    <property type="entry name" value="DNA_mismatch_repair_MutS_C"/>
</dbReference>
<dbReference type="GO" id="GO:0030983">
    <property type="term" value="F:mismatched DNA binding"/>
    <property type="evidence" value="ECO:0007669"/>
    <property type="project" value="InterPro"/>
</dbReference>
<dbReference type="SUPFAM" id="SSF52540">
    <property type="entry name" value="P-loop containing nucleoside triphosphate hydrolases"/>
    <property type="match status" value="2"/>
</dbReference>
<comment type="subcellular location">
    <subcellularLocation>
        <location evidence="1">Nucleus</location>
    </subcellularLocation>
</comment>
<dbReference type="GO" id="GO:0006298">
    <property type="term" value="P:mismatch repair"/>
    <property type="evidence" value="ECO:0007669"/>
    <property type="project" value="InterPro"/>
</dbReference>
<dbReference type="GO" id="GO:0015937">
    <property type="term" value="P:coenzyme A biosynthetic process"/>
    <property type="evidence" value="ECO:0007669"/>
    <property type="project" value="InterPro"/>
</dbReference>
<dbReference type="Pfam" id="PF01121">
    <property type="entry name" value="CoaE"/>
    <property type="match status" value="1"/>
</dbReference>
<evidence type="ECO:0000256" key="2">
    <source>
        <dbReference type="ARBA" id="ARBA00007094"/>
    </source>
</evidence>
<dbReference type="InterPro" id="IPR036678">
    <property type="entry name" value="MutS_con_dom_sf"/>
</dbReference>
<keyword evidence="9" id="KW-0539">Nucleus</keyword>
<comment type="similarity">
    <text evidence="2">Belongs to the DNA mismatch repair MutS family. MSH3 subfamily.</text>
</comment>
<evidence type="ECO:0000256" key="1">
    <source>
        <dbReference type="ARBA" id="ARBA00004123"/>
    </source>
</evidence>
<evidence type="ECO:0000256" key="7">
    <source>
        <dbReference type="ARBA" id="ARBA00023125"/>
    </source>
</evidence>
<evidence type="ECO:0000256" key="6">
    <source>
        <dbReference type="ARBA" id="ARBA00022840"/>
    </source>
</evidence>
<evidence type="ECO:0000256" key="12">
    <source>
        <dbReference type="SAM" id="MobiDB-lite"/>
    </source>
</evidence>
<feature type="region of interest" description="Disordered" evidence="12">
    <location>
        <begin position="245"/>
        <end position="288"/>
    </location>
</feature>
<dbReference type="GO" id="GO:0005634">
    <property type="term" value="C:nucleus"/>
    <property type="evidence" value="ECO:0007669"/>
    <property type="project" value="UniProtKB-SubCell"/>
</dbReference>
<dbReference type="Proteomes" id="UP001445335">
    <property type="component" value="Unassembled WGS sequence"/>
</dbReference>
<evidence type="ECO:0000259" key="13">
    <source>
        <dbReference type="PROSITE" id="PS00486"/>
    </source>
</evidence>
<name>A0AAW1R2L6_9CHLO</name>
<dbReference type="Pfam" id="PF05192">
    <property type="entry name" value="MutS_III"/>
    <property type="match status" value="1"/>
</dbReference>
<dbReference type="NCBIfam" id="TIGR00152">
    <property type="entry name" value="dephospho-CoA kinase"/>
    <property type="match status" value="1"/>
</dbReference>
<dbReference type="Gene3D" id="3.40.50.300">
    <property type="entry name" value="P-loop containing nucleotide triphosphate hydrolases"/>
    <property type="match status" value="2"/>
</dbReference>
<dbReference type="Pfam" id="PF01624">
    <property type="entry name" value="MutS_I"/>
    <property type="match status" value="1"/>
</dbReference>
<dbReference type="AlphaFoldDB" id="A0AAW1R2L6"/>
<feature type="domain" description="DNA mismatch repair proteins mutS family" evidence="13">
    <location>
        <begin position="1097"/>
        <end position="1113"/>
    </location>
</feature>
<feature type="compositionally biased region" description="Low complexity" evidence="12">
    <location>
        <begin position="257"/>
        <end position="267"/>
    </location>
</feature>
<evidence type="ECO:0000256" key="11">
    <source>
        <dbReference type="ARBA" id="ARBA00073774"/>
    </source>
</evidence>
<evidence type="ECO:0000256" key="10">
    <source>
        <dbReference type="ARBA" id="ARBA00029792"/>
    </source>
</evidence>
<dbReference type="GO" id="GO:0006312">
    <property type="term" value="P:mitotic recombination"/>
    <property type="evidence" value="ECO:0007669"/>
    <property type="project" value="TreeGrafter"/>
</dbReference>
<keyword evidence="15" id="KW-1185">Reference proteome</keyword>
<dbReference type="SUPFAM" id="SSF48334">
    <property type="entry name" value="DNA repair protein MutS, domain III"/>
    <property type="match status" value="1"/>
</dbReference>
<evidence type="ECO:0000256" key="3">
    <source>
        <dbReference type="ARBA" id="ARBA00022151"/>
    </source>
</evidence>
<dbReference type="InterPro" id="IPR045076">
    <property type="entry name" value="MutS"/>
</dbReference>
<sequence length="1237" mass="129942">MSSVEHGPYALGLTGSIGMGKSTVAQMFRDRGVPVLDADRVVHDLYSSGGKAVEPIRSLFPDAVVDGAVSRTALGLHLIGDQAALRRVEAAVHPLVAEERVRWLHGLAERGEPLALLDVPLLFETGMEAEVDAVAVVNAPADVQRQRVLARPGMDEIKLAAILARQVPDEVKRKRADFVIHTDVPLEETAKQVAHIIMTLRERREHGKWRAAEVGAFFSGGSGGRGEAGRASPPVIDLMDDDEKAEEALGNGAPSEAAAVVGGPAAPRTASPGQRAGRGARGGGRAGGVDAVARHERFQRKLAQGPAGRRRGGEPTAAAVRPAKLTPMAAQVQELQRRHPGVLLIIEVGYKFRFFGADAEVASQVCNIFAYHDEKMGAMSASVPVPRLHVHVRRLVEAGHKVGIVRQTETAALKKAGDNRSAPFTRRLTALYTRATLEAGDRDDVGDAEGAEAAARGSAGGQSYLVAVVERTAGGGPAGEVEVGMVAVETSTGDVLHAQFRDGLMRSEMEGRLMFAAPSELLIATPLSPYSERLLGAYCSSSAAVRAERVAGEKYDLGGAIAKLTSYYSSSGPGGRPAEVALAAVMDMPPLVVQALAHALDYLKPFGLDAVLRCGAAFRPFSARGELVLSPNALAQLEVLRNSDDGGPRGSLLWLLDNTRTAFGARLLRSWVAHPLCDAALIGERLDAVEELLGAGDEGDAVLARLGGTLGGLGDLERGLTRALHKTASPAELVTTLRALASVGPALGLQVGAEEDGMEAVPNVKSVLLQRLLAAAASREVSDAASEMLGVLDEAAAMENDRVALFASEARFPGVADAREELAEAQAALEGLLPEMRRELRQPRLQYTSVVNQGDHMIELPVDFRGVPKGWQKVAGTKRVNRYLPPAVKAAETQLELATERLQLAAGKAWTAFLTEFAGWYAPMRAAVAALAALDCLHSLAAVAGNAGYVRPEFVSQDGPQQLDIAGGRHPVLDALTTESPVVPNDCCLRGGENPGGACQGGREGLGDGGDPGPGPRALVVTGPNMGGKSCFIRQAALIVIMAQVGSFVPAERARMHVFDAVHTRMGASDNLAMGRSTFLEELSETSAILEAATPRSLVIVDELGRGTSTHDGLAIALATLEHLVSRVGCLTLFVTHYPKVAGLAQMYPGLVACRCMSYLQEGAPPASPQPRGGPGAGAGGAAAVPRITFLYKLVPGVADCSFGLNVARMAELPEAVVLRAGRARGRHGGRHRAPLE</sequence>
<evidence type="ECO:0000313" key="15">
    <source>
        <dbReference type="Proteomes" id="UP001445335"/>
    </source>
</evidence>
<dbReference type="GO" id="GO:0004140">
    <property type="term" value="F:dephospho-CoA kinase activity"/>
    <property type="evidence" value="ECO:0007669"/>
    <property type="project" value="InterPro"/>
</dbReference>
<keyword evidence="5" id="KW-0227">DNA damage</keyword>
<evidence type="ECO:0000256" key="4">
    <source>
        <dbReference type="ARBA" id="ARBA00022741"/>
    </source>
</evidence>
<dbReference type="Pfam" id="PF00488">
    <property type="entry name" value="MutS_V"/>
    <property type="match status" value="1"/>
</dbReference>
<dbReference type="InterPro" id="IPR001977">
    <property type="entry name" value="Depp_CoAkinase"/>
</dbReference>
<dbReference type="EMBL" id="JALJOU010000054">
    <property type="protein sequence ID" value="KAK9827992.1"/>
    <property type="molecule type" value="Genomic_DNA"/>
</dbReference>
<organism evidence="14 15">
    <name type="scientific">Elliptochloris bilobata</name>
    <dbReference type="NCBI Taxonomy" id="381761"/>
    <lineage>
        <taxon>Eukaryota</taxon>
        <taxon>Viridiplantae</taxon>
        <taxon>Chlorophyta</taxon>
        <taxon>core chlorophytes</taxon>
        <taxon>Trebouxiophyceae</taxon>
        <taxon>Trebouxiophyceae incertae sedis</taxon>
        <taxon>Elliptochloris clade</taxon>
        <taxon>Elliptochloris</taxon>
    </lineage>
</organism>
<dbReference type="InterPro" id="IPR016151">
    <property type="entry name" value="DNA_mismatch_repair_MutS_N"/>
</dbReference>
<dbReference type="PROSITE" id="PS00486">
    <property type="entry name" value="DNA_MISMATCH_REPAIR_2"/>
    <property type="match status" value="1"/>
</dbReference>
<dbReference type="InterPro" id="IPR036187">
    <property type="entry name" value="DNA_mismatch_repair_MutS_sf"/>
</dbReference>
<dbReference type="Gene3D" id="1.10.1420.10">
    <property type="match status" value="2"/>
</dbReference>
<accession>A0AAW1R2L6</accession>
<dbReference type="InterPro" id="IPR007696">
    <property type="entry name" value="DNA_mismatch_repair_MutS_core"/>
</dbReference>
<keyword evidence="6" id="KW-0067">ATP-binding</keyword>
<dbReference type="FunFam" id="3.40.1170.10:FF:000004">
    <property type="entry name" value="DNA mismatch repair protein"/>
    <property type="match status" value="1"/>
</dbReference>
<dbReference type="GO" id="GO:0140664">
    <property type="term" value="F:ATP-dependent DNA damage sensor activity"/>
    <property type="evidence" value="ECO:0007669"/>
    <property type="project" value="InterPro"/>
</dbReference>
<evidence type="ECO:0000256" key="5">
    <source>
        <dbReference type="ARBA" id="ARBA00022763"/>
    </source>
</evidence>
<reference evidence="14 15" key="1">
    <citation type="journal article" date="2024" name="Nat. Commun.">
        <title>Phylogenomics reveals the evolutionary origins of lichenization in chlorophyte algae.</title>
        <authorList>
            <person name="Puginier C."/>
            <person name="Libourel C."/>
            <person name="Otte J."/>
            <person name="Skaloud P."/>
            <person name="Haon M."/>
            <person name="Grisel S."/>
            <person name="Petersen M."/>
            <person name="Berrin J.G."/>
            <person name="Delaux P.M."/>
            <person name="Dal Grande F."/>
            <person name="Keller J."/>
        </authorList>
    </citation>
    <scope>NUCLEOTIDE SEQUENCE [LARGE SCALE GENOMIC DNA]</scope>
    <source>
        <strain evidence="14 15">SAG 245.80</strain>
    </source>
</reference>
<dbReference type="InterPro" id="IPR027417">
    <property type="entry name" value="P-loop_NTPase"/>
</dbReference>
<dbReference type="SMART" id="SM00534">
    <property type="entry name" value="MUTSac"/>
    <property type="match status" value="1"/>
</dbReference>
<comment type="caution">
    <text evidence="14">The sequence shown here is derived from an EMBL/GenBank/DDBJ whole genome shotgun (WGS) entry which is preliminary data.</text>
</comment>
<dbReference type="GO" id="GO:0005524">
    <property type="term" value="F:ATP binding"/>
    <property type="evidence" value="ECO:0007669"/>
    <property type="project" value="UniProtKB-KW"/>
</dbReference>
<dbReference type="SMART" id="SM00533">
    <property type="entry name" value="MUTSd"/>
    <property type="match status" value="1"/>
</dbReference>
<evidence type="ECO:0000256" key="8">
    <source>
        <dbReference type="ARBA" id="ARBA00023204"/>
    </source>
</evidence>
<dbReference type="InterPro" id="IPR007695">
    <property type="entry name" value="DNA_mismatch_repair_MutS-lik_N"/>
</dbReference>
<keyword evidence="8" id="KW-0234">DNA repair</keyword>
<dbReference type="Gene3D" id="3.40.1170.10">
    <property type="entry name" value="DNA repair protein MutS, domain I"/>
    <property type="match status" value="1"/>
</dbReference>
<keyword evidence="4" id="KW-0547">Nucleotide-binding</keyword>
<dbReference type="CDD" id="cd02022">
    <property type="entry name" value="DPCK"/>
    <property type="match status" value="1"/>
</dbReference>
<dbReference type="SUPFAM" id="SSF55271">
    <property type="entry name" value="DNA repair protein MutS, domain I"/>
    <property type="match status" value="1"/>
</dbReference>
<evidence type="ECO:0000313" key="14">
    <source>
        <dbReference type="EMBL" id="KAK9827992.1"/>
    </source>
</evidence>
<keyword evidence="7" id="KW-0238">DNA-binding</keyword>
<proteinExistence type="inferred from homology"/>
<dbReference type="PROSITE" id="PS51219">
    <property type="entry name" value="DPCK"/>
    <property type="match status" value="1"/>
</dbReference>
<protein>
    <recommendedName>
        <fullName evidence="3 11">DNA mismatch repair protein MSH3</fullName>
    </recommendedName>
    <alternativeName>
        <fullName evidence="3 11">DNA mismatch repair protein MSH3</fullName>
    </alternativeName>
    <alternativeName>
        <fullName evidence="10">MutS protein homolog 3</fullName>
    </alternativeName>
</protein>
<dbReference type="FunFam" id="3.30.420.110:FF:000010">
    <property type="entry name" value="DNA mismatch repair protein"/>
    <property type="match status" value="1"/>
</dbReference>
<gene>
    <name evidence="14" type="ORF">WJX81_005994</name>
</gene>
<dbReference type="HAMAP" id="MF_00376">
    <property type="entry name" value="Dephospho_CoA_kinase"/>
    <property type="match status" value="1"/>
</dbReference>